<dbReference type="GO" id="GO:0006355">
    <property type="term" value="P:regulation of DNA-templated transcription"/>
    <property type="evidence" value="ECO:0007669"/>
    <property type="project" value="InterPro"/>
</dbReference>
<dbReference type="InterPro" id="IPR007592">
    <property type="entry name" value="GEBP"/>
</dbReference>
<dbReference type="OrthoDB" id="661680at2759"/>
<feature type="compositionally biased region" description="Acidic residues" evidence="2">
    <location>
        <begin position="47"/>
        <end position="66"/>
    </location>
</feature>
<evidence type="ECO:0000256" key="2">
    <source>
        <dbReference type="SAM" id="MobiDB-lite"/>
    </source>
</evidence>
<feature type="compositionally biased region" description="Basic and acidic residues" evidence="2">
    <location>
        <begin position="127"/>
        <end position="170"/>
    </location>
</feature>
<gene>
    <name evidence="4" type="ORF">DCAR_015700</name>
    <name evidence="5" type="ORF">DCAR_0415016</name>
</gene>
<dbReference type="PANTHER" id="PTHR31662:SF33">
    <property type="entry name" value="DNA-BINDING STOREKEEPER PROTEIN TRANSCRIPTIONAL REGULATOR-LIKE PROTEIN"/>
    <property type="match status" value="1"/>
</dbReference>
<feature type="region of interest" description="Disordered" evidence="2">
    <location>
        <begin position="264"/>
        <end position="286"/>
    </location>
</feature>
<keyword evidence="6" id="KW-1185">Reference proteome</keyword>
<feature type="region of interest" description="Disordered" evidence="2">
    <location>
        <begin position="1"/>
        <end position="170"/>
    </location>
</feature>
<dbReference type="OMA" id="VEMEDCW"/>
<name>A0A165A5B4_DAUCS</name>
<dbReference type="AlphaFoldDB" id="A0A165A5B4"/>
<dbReference type="EMBL" id="LNRQ01000004">
    <property type="protein sequence ID" value="KZM96938.1"/>
    <property type="molecule type" value="Genomic_DNA"/>
</dbReference>
<reference evidence="5" key="2">
    <citation type="submission" date="2022-03" db="EMBL/GenBank/DDBJ databases">
        <title>Draft title - Genomic analysis of global carrot germplasm unveils the trajectory of domestication and the origin of high carotenoid orange carrot.</title>
        <authorList>
            <person name="Iorizzo M."/>
            <person name="Ellison S."/>
            <person name="Senalik D."/>
            <person name="Macko-Podgorni A."/>
            <person name="Grzebelus D."/>
            <person name="Bostan H."/>
            <person name="Rolling W."/>
            <person name="Curaba J."/>
            <person name="Simon P."/>
        </authorList>
    </citation>
    <scope>NUCLEOTIDE SEQUENCE</scope>
    <source>
        <tissue evidence="5">Leaf</tissue>
    </source>
</reference>
<dbReference type="Proteomes" id="UP000077755">
    <property type="component" value="Chromosome 4"/>
</dbReference>
<evidence type="ECO:0000256" key="1">
    <source>
        <dbReference type="ARBA" id="ARBA00010820"/>
    </source>
</evidence>
<accession>A0A165A5B4</accession>
<feature type="compositionally biased region" description="Low complexity" evidence="2">
    <location>
        <begin position="31"/>
        <end position="45"/>
    </location>
</feature>
<dbReference type="GO" id="GO:0005634">
    <property type="term" value="C:nucleus"/>
    <property type="evidence" value="ECO:0007669"/>
    <property type="project" value="TreeGrafter"/>
</dbReference>
<evidence type="ECO:0000259" key="3">
    <source>
        <dbReference type="Pfam" id="PF04504"/>
    </source>
</evidence>
<feature type="domain" description="Glabrous enhancer-binding protein-like DBD" evidence="3">
    <location>
        <begin position="170"/>
        <end position="262"/>
    </location>
</feature>
<dbReference type="InterPro" id="IPR053932">
    <property type="entry name" value="GeBP-like_DBD"/>
</dbReference>
<dbReference type="STRING" id="79200.A0A165A5B4"/>
<comment type="similarity">
    <text evidence="1">Belongs to the GeBP family.</text>
</comment>
<evidence type="ECO:0000313" key="6">
    <source>
        <dbReference type="Proteomes" id="UP000077755"/>
    </source>
</evidence>
<evidence type="ECO:0000313" key="5">
    <source>
        <dbReference type="EMBL" id="WOG95689.1"/>
    </source>
</evidence>
<proteinExistence type="inferred from homology"/>
<dbReference type="KEGG" id="dcr:108215867"/>
<organism evidence="4">
    <name type="scientific">Daucus carota subsp. sativus</name>
    <name type="common">Carrot</name>
    <dbReference type="NCBI Taxonomy" id="79200"/>
    <lineage>
        <taxon>Eukaryota</taxon>
        <taxon>Viridiplantae</taxon>
        <taxon>Streptophyta</taxon>
        <taxon>Embryophyta</taxon>
        <taxon>Tracheophyta</taxon>
        <taxon>Spermatophyta</taxon>
        <taxon>Magnoliopsida</taxon>
        <taxon>eudicotyledons</taxon>
        <taxon>Gunneridae</taxon>
        <taxon>Pentapetalae</taxon>
        <taxon>asterids</taxon>
        <taxon>campanulids</taxon>
        <taxon>Apiales</taxon>
        <taxon>Apiaceae</taxon>
        <taxon>Apioideae</taxon>
        <taxon>Scandiceae</taxon>
        <taxon>Daucinae</taxon>
        <taxon>Daucus</taxon>
        <taxon>Daucus sect. Daucus</taxon>
    </lineage>
</organism>
<dbReference type="PANTHER" id="PTHR31662">
    <property type="entry name" value="BNAANNG10740D PROTEIN-RELATED"/>
    <property type="match status" value="1"/>
</dbReference>
<reference evidence="4" key="1">
    <citation type="journal article" date="2016" name="Nat. Genet.">
        <title>A high-quality carrot genome assembly provides new insights into carotenoid accumulation and asterid genome evolution.</title>
        <authorList>
            <person name="Iorizzo M."/>
            <person name="Ellison S."/>
            <person name="Senalik D."/>
            <person name="Zeng P."/>
            <person name="Satapoomin P."/>
            <person name="Huang J."/>
            <person name="Bowman M."/>
            <person name="Iovene M."/>
            <person name="Sanseverino W."/>
            <person name="Cavagnaro P."/>
            <person name="Yildiz M."/>
            <person name="Macko-Podgorni A."/>
            <person name="Moranska E."/>
            <person name="Grzebelus E."/>
            <person name="Grzebelus D."/>
            <person name="Ashrafi H."/>
            <person name="Zheng Z."/>
            <person name="Cheng S."/>
            <person name="Spooner D."/>
            <person name="Van Deynze A."/>
            <person name="Simon P."/>
        </authorList>
    </citation>
    <scope>NUCLEOTIDE SEQUENCE [LARGE SCALE GENOMIC DNA]</scope>
    <source>
        <tissue evidence="4">Leaf</tissue>
    </source>
</reference>
<dbReference type="EMBL" id="CP093346">
    <property type="protein sequence ID" value="WOG95689.1"/>
    <property type="molecule type" value="Genomic_DNA"/>
</dbReference>
<sequence>MAPKRKADDLPPPSSESVDEEHSTSSDDSDSIPQQLTQPKPQKTNQESEESEESGESEETDSDSDASSEKTQKPNSAVSPPALKPAQLKPNGKRAAENDQIGKGSMGKKSKTADEGLKAVKKVGKGSKSDDNVDKGLKSDKGKSVKKDSKKGEISKGDDGENEDKKADTFRRVFTEKDEIVMLEGIIEYKENGKGADSSLSMAEFVEDSLSCSVTRSKISDKIRRLKKKYLNNVGKGKDGEDPVFSKPHEYKVFQLSKKIWGSGGWGSGDSRPRSSRTTKKKDDNVGSEIAVGNEVEMEDCWSLYPCLCASLESEMVKNISGPVTPKEHVKKVVSGLEKEKAKELEQEWKGVVMFELQVYAKRKNVIAKQAVAAVNALHPQNH</sequence>
<dbReference type="Pfam" id="PF04504">
    <property type="entry name" value="GeBP-like_DBD"/>
    <property type="match status" value="1"/>
</dbReference>
<dbReference type="Gramene" id="KZM96938">
    <property type="protein sequence ID" value="KZM96938"/>
    <property type="gene ID" value="DCAR_015700"/>
</dbReference>
<evidence type="ECO:0000313" key="4">
    <source>
        <dbReference type="EMBL" id="KZM96938.1"/>
    </source>
</evidence>
<protein>
    <recommendedName>
        <fullName evidence="3">Glabrous enhancer-binding protein-like DBD domain-containing protein</fullName>
    </recommendedName>
</protein>